<evidence type="ECO:0000313" key="3">
    <source>
        <dbReference type="Proteomes" id="UP000229897"/>
    </source>
</evidence>
<sequence length="308" mass="33045">MREHKNLVLAAVLCAGLVHSAGVLAAPAATVPAASSPAALITAFYRDYFADEAAARKRYLDSGAFYSAGARKLLAENDFACRKVARGDDMCGYGAEADMFLDAQDSDPELTLASSGFTARPVGANAVDVAFKVFPKDASSQRTTMRYVLVREGGQWRVDDVLYPVKGAQAARNSMRQGILHEIVAISKAARDVADASGWVNIYVEEQQADRFARFVAFPVTVCVKQGACVPYAQDDARLPALVKTLHDTYFKAGAAKKGLPAIAAGKQGAGAPKEDSVVRSGPFDYTFQRGAWWLSRVDMARPPVGQQ</sequence>
<name>A0A2D2DRT6_9BURK</name>
<dbReference type="EMBL" id="CP024608">
    <property type="protein sequence ID" value="ATQ77691.1"/>
    <property type="molecule type" value="Genomic_DNA"/>
</dbReference>
<dbReference type="Gene3D" id="3.10.450.50">
    <property type="match status" value="1"/>
</dbReference>
<evidence type="ECO:0000256" key="1">
    <source>
        <dbReference type="SAM" id="SignalP"/>
    </source>
</evidence>
<organism evidence="2 3">
    <name type="scientific">Massilia violaceinigra</name>
    <dbReference type="NCBI Taxonomy" id="2045208"/>
    <lineage>
        <taxon>Bacteria</taxon>
        <taxon>Pseudomonadati</taxon>
        <taxon>Pseudomonadota</taxon>
        <taxon>Betaproteobacteria</taxon>
        <taxon>Burkholderiales</taxon>
        <taxon>Oxalobacteraceae</taxon>
        <taxon>Telluria group</taxon>
        <taxon>Massilia</taxon>
    </lineage>
</organism>
<dbReference type="RefSeq" id="WP_099880098.1">
    <property type="nucleotide sequence ID" value="NZ_CP024608.1"/>
</dbReference>
<keyword evidence="1" id="KW-0732">Signal</keyword>
<evidence type="ECO:0000313" key="2">
    <source>
        <dbReference type="EMBL" id="ATQ77691.1"/>
    </source>
</evidence>
<dbReference type="Proteomes" id="UP000229897">
    <property type="component" value="Chromosome"/>
</dbReference>
<protein>
    <recommendedName>
        <fullName evidence="4">DUF3828 domain-containing protein</fullName>
    </recommendedName>
</protein>
<reference evidence="2" key="1">
    <citation type="submission" date="2017-10" db="EMBL/GenBank/DDBJ databases">
        <title>Massilia psychrophilum sp. nov., a novel purple-pigmented bacterium isolated from Tianshan glacier, Xinjiang Municipality, China.</title>
        <authorList>
            <person name="Wang H."/>
        </authorList>
    </citation>
    <scope>NUCLEOTIDE SEQUENCE [LARGE SCALE GENOMIC DNA]</scope>
    <source>
        <strain evidence="2">B2</strain>
    </source>
</reference>
<proteinExistence type="predicted"/>
<accession>A0A2D2DRT6</accession>
<gene>
    <name evidence="2" type="ORF">CR152_26680</name>
</gene>
<feature type="signal peptide" evidence="1">
    <location>
        <begin position="1"/>
        <end position="25"/>
    </location>
</feature>
<dbReference type="KEGG" id="mass:CR152_26680"/>
<dbReference type="AlphaFoldDB" id="A0A2D2DRT6"/>
<evidence type="ECO:0008006" key="4">
    <source>
        <dbReference type="Google" id="ProtNLM"/>
    </source>
</evidence>
<keyword evidence="3" id="KW-1185">Reference proteome</keyword>
<dbReference type="OrthoDB" id="8754715at2"/>
<feature type="chain" id="PRO_5013723154" description="DUF3828 domain-containing protein" evidence="1">
    <location>
        <begin position="26"/>
        <end position="308"/>
    </location>
</feature>